<comment type="caution">
    <text evidence="1">The sequence shown here is derived from an EMBL/GenBank/DDBJ whole genome shotgun (WGS) entry which is preliminary data.</text>
</comment>
<name>A0A256EYL4_9HYPH</name>
<accession>A0A256EYL4</accession>
<dbReference type="EMBL" id="NNRJ01000074">
    <property type="protein sequence ID" value="OYR07685.1"/>
    <property type="molecule type" value="Genomic_DNA"/>
</dbReference>
<keyword evidence="2" id="KW-1185">Reference proteome</keyword>
<dbReference type="Proteomes" id="UP000215590">
    <property type="component" value="Unassembled WGS sequence"/>
</dbReference>
<proteinExistence type="predicted"/>
<reference evidence="1 2" key="1">
    <citation type="submission" date="2017-07" db="EMBL/GenBank/DDBJ databases">
        <title>Phylogenetic study on the rhizospheric bacterium Ochrobactrum sp. A44.</title>
        <authorList>
            <person name="Krzyzanowska D.M."/>
            <person name="Ossowicki A."/>
            <person name="Rajewska M."/>
            <person name="Maciag T."/>
            <person name="Kaczynski Z."/>
            <person name="Czerwicka M."/>
            <person name="Jafra S."/>
        </authorList>
    </citation>
    <scope>NUCLEOTIDE SEQUENCE [LARGE SCALE GENOMIC DNA]</scope>
    <source>
        <strain evidence="1 2">DSM 7216</strain>
    </source>
</reference>
<gene>
    <name evidence="1" type="ORF">CEV31_4120</name>
</gene>
<evidence type="ECO:0000313" key="1">
    <source>
        <dbReference type="EMBL" id="OYR07685.1"/>
    </source>
</evidence>
<dbReference type="AlphaFoldDB" id="A0A256EYL4"/>
<protein>
    <submittedName>
        <fullName evidence="1">Uncharacterized protein</fullName>
    </submittedName>
</protein>
<evidence type="ECO:0000313" key="2">
    <source>
        <dbReference type="Proteomes" id="UP000215590"/>
    </source>
</evidence>
<organism evidence="1 2">
    <name type="scientific">Brucella thiophenivorans</name>
    <dbReference type="NCBI Taxonomy" id="571255"/>
    <lineage>
        <taxon>Bacteria</taxon>
        <taxon>Pseudomonadati</taxon>
        <taxon>Pseudomonadota</taxon>
        <taxon>Alphaproteobacteria</taxon>
        <taxon>Hyphomicrobiales</taxon>
        <taxon>Brucellaceae</taxon>
        <taxon>Brucella/Ochrobactrum group</taxon>
        <taxon>Brucella</taxon>
    </lineage>
</organism>
<sequence>MPLYERSSLSEADFISNLAASFAQAAHHKVQSKKLYLWGF</sequence>